<evidence type="ECO:0000313" key="3">
    <source>
        <dbReference type="EMBL" id="KAA8630387.1"/>
    </source>
</evidence>
<evidence type="ECO:0000256" key="1">
    <source>
        <dbReference type="SAM" id="MobiDB-lite"/>
    </source>
</evidence>
<name>A0A8S8ZIA7_SORMA</name>
<reference evidence="3 4" key="1">
    <citation type="submission" date="2017-07" db="EMBL/GenBank/DDBJ databases">
        <title>Genome sequence of the Sordaria macrospora wild type strain R19027.</title>
        <authorList>
            <person name="Nowrousian M."/>
            <person name="Teichert I."/>
            <person name="Kueck U."/>
        </authorList>
    </citation>
    <scope>NUCLEOTIDE SEQUENCE [LARGE SCALE GENOMIC DNA]</scope>
    <source>
        <strain evidence="3 4">R19027</strain>
        <tissue evidence="3">Mycelium</tissue>
    </source>
</reference>
<sequence length="322" mass="33378">MASESHNAGPSDPSAVGARPELTSQQSQTLKSYGQDYQFAETWANPPPEFVVSTGAAASNNQNPGLVEEVHHSGGGPGGAANLASIGGSFRTKESQQTADEPPEVIWVPPSDKPWYKRSAKLWWMIGGISTLGIIAVILAILGAMGMLGGHHNKSVPNRSDPYPSGTSTSLTSTSTPTAESSASATSSIDPSSSATGTSTSSAATPSSTNLAKQCTDDTTFIEHLSWMGTETGSYEATYDSASSGKECCNRCFSGDPGCAGWMYDGANKFTPCTKVMVTKDEGNPNKQCPRGKAATTFFSTNAAKKVVGGVGPCSGEAQIQR</sequence>
<accession>A0A8S8ZIA7</accession>
<feature type="compositionally biased region" description="Low complexity" evidence="1">
    <location>
        <begin position="165"/>
        <end position="209"/>
    </location>
</feature>
<keyword evidence="2" id="KW-1133">Transmembrane helix</keyword>
<feature type="region of interest" description="Disordered" evidence="1">
    <location>
        <begin position="1"/>
        <end position="32"/>
    </location>
</feature>
<evidence type="ECO:0000313" key="4">
    <source>
        <dbReference type="Proteomes" id="UP000433876"/>
    </source>
</evidence>
<keyword evidence="2" id="KW-0812">Transmembrane</keyword>
<organism evidence="3 4">
    <name type="scientific">Sordaria macrospora</name>
    <dbReference type="NCBI Taxonomy" id="5147"/>
    <lineage>
        <taxon>Eukaryota</taxon>
        <taxon>Fungi</taxon>
        <taxon>Dikarya</taxon>
        <taxon>Ascomycota</taxon>
        <taxon>Pezizomycotina</taxon>
        <taxon>Sordariomycetes</taxon>
        <taxon>Sordariomycetidae</taxon>
        <taxon>Sordariales</taxon>
        <taxon>Sordariaceae</taxon>
        <taxon>Sordaria</taxon>
    </lineage>
</organism>
<dbReference type="AlphaFoldDB" id="A0A8S8ZIA7"/>
<proteinExistence type="predicted"/>
<evidence type="ECO:0000256" key="2">
    <source>
        <dbReference type="SAM" id="Phobius"/>
    </source>
</evidence>
<dbReference type="EMBL" id="NMPR01000105">
    <property type="protein sequence ID" value="KAA8630387.1"/>
    <property type="molecule type" value="Genomic_DNA"/>
</dbReference>
<keyword evidence="2" id="KW-0472">Membrane</keyword>
<dbReference type="OMA" id="FAETWAN"/>
<feature type="transmembrane region" description="Helical" evidence="2">
    <location>
        <begin position="122"/>
        <end position="148"/>
    </location>
</feature>
<dbReference type="Proteomes" id="UP000433876">
    <property type="component" value="Unassembled WGS sequence"/>
</dbReference>
<comment type="caution">
    <text evidence="3">The sequence shown here is derived from an EMBL/GenBank/DDBJ whole genome shotgun (WGS) entry which is preliminary data.</text>
</comment>
<protein>
    <submittedName>
        <fullName evidence="3">Uncharacterized protein</fullName>
    </submittedName>
</protein>
<feature type="region of interest" description="Disordered" evidence="1">
    <location>
        <begin position="156"/>
        <end position="211"/>
    </location>
</feature>
<dbReference type="VEuPathDB" id="FungiDB:SMAC_01216"/>
<gene>
    <name evidence="3" type="ORF">SMACR_01216</name>
</gene>
<feature type="compositionally biased region" description="Polar residues" evidence="1">
    <location>
        <begin position="22"/>
        <end position="32"/>
    </location>
</feature>